<feature type="signal peptide" evidence="1">
    <location>
        <begin position="1"/>
        <end position="17"/>
    </location>
</feature>
<evidence type="ECO:0000313" key="2">
    <source>
        <dbReference type="EMBL" id="KAF9590919.1"/>
    </source>
</evidence>
<dbReference type="InterPro" id="IPR036392">
    <property type="entry name" value="PLAT/LH2_dom_sf"/>
</dbReference>
<comment type="caution">
    <text evidence="2">The sequence shown here is derived from an EMBL/GenBank/DDBJ whole genome shotgun (WGS) entry which is preliminary data.</text>
</comment>
<accession>A0A835LGG8</accession>
<dbReference type="SUPFAM" id="SSF49723">
    <property type="entry name" value="Lipase/lipooxygenase domain (PLAT/LH2 domain)"/>
    <property type="match status" value="1"/>
</dbReference>
<evidence type="ECO:0000313" key="3">
    <source>
        <dbReference type="Proteomes" id="UP000631114"/>
    </source>
</evidence>
<dbReference type="OrthoDB" id="1848759at2759"/>
<organism evidence="2 3">
    <name type="scientific">Coptis chinensis</name>
    <dbReference type="NCBI Taxonomy" id="261450"/>
    <lineage>
        <taxon>Eukaryota</taxon>
        <taxon>Viridiplantae</taxon>
        <taxon>Streptophyta</taxon>
        <taxon>Embryophyta</taxon>
        <taxon>Tracheophyta</taxon>
        <taxon>Spermatophyta</taxon>
        <taxon>Magnoliopsida</taxon>
        <taxon>Ranunculales</taxon>
        <taxon>Ranunculaceae</taxon>
        <taxon>Coptidoideae</taxon>
        <taxon>Coptis</taxon>
    </lineage>
</organism>
<dbReference type="AlphaFoldDB" id="A0A835LGG8"/>
<dbReference type="Proteomes" id="UP000631114">
    <property type="component" value="Unassembled WGS sequence"/>
</dbReference>
<keyword evidence="1" id="KW-0732">Signal</keyword>
<keyword evidence="3" id="KW-1185">Reference proteome</keyword>
<protein>
    <recommendedName>
        <fullName evidence="4">PLAT domain-containing protein</fullName>
    </recommendedName>
</protein>
<reference evidence="2 3" key="1">
    <citation type="submission" date="2020-10" db="EMBL/GenBank/DDBJ databases">
        <title>The Coptis chinensis genome and diversification of protoberbering-type alkaloids.</title>
        <authorList>
            <person name="Wang B."/>
            <person name="Shu S."/>
            <person name="Song C."/>
            <person name="Liu Y."/>
        </authorList>
    </citation>
    <scope>NUCLEOTIDE SEQUENCE [LARGE SCALE GENOMIC DNA]</scope>
    <source>
        <strain evidence="2">HL-2020</strain>
        <tissue evidence="2">Leaf</tissue>
    </source>
</reference>
<name>A0A835LGG8_9MAGN</name>
<evidence type="ECO:0008006" key="4">
    <source>
        <dbReference type="Google" id="ProtNLM"/>
    </source>
</evidence>
<evidence type="ECO:0000256" key="1">
    <source>
        <dbReference type="SAM" id="SignalP"/>
    </source>
</evidence>
<proteinExistence type="predicted"/>
<dbReference type="EMBL" id="JADFTS010000008">
    <property type="protein sequence ID" value="KAF9590919.1"/>
    <property type="molecule type" value="Genomic_DNA"/>
</dbReference>
<sequence length="153" mass="17117">MAELTLLLFLFIFAASASIFSAQVQQCDYAMVIHTGPTRGPTYKLRVLIEAKGGGNINTTNLVKNWGDMGRKYTYFLPNTKDRFKYQGPCMKGNFCNIILGGGSKKELNPHWYVHNISITTKGEGIDRVRTFIIFSGNEIDYLNPPLNDGDCP</sequence>
<feature type="chain" id="PRO_5032822599" description="PLAT domain-containing protein" evidence="1">
    <location>
        <begin position="18"/>
        <end position="153"/>
    </location>
</feature>
<gene>
    <name evidence="2" type="ORF">IFM89_000464</name>
</gene>